<protein>
    <submittedName>
        <fullName evidence="4">Histone-lysine N-methyltransferase PR-Set7</fullName>
    </submittedName>
</protein>
<evidence type="ECO:0000313" key="4">
    <source>
        <dbReference type="RefSeq" id="XP_045559954.1"/>
    </source>
</evidence>
<dbReference type="Pfam" id="PF00856">
    <property type="entry name" value="SET"/>
    <property type="match status" value="1"/>
</dbReference>
<dbReference type="Proteomes" id="UP001652741">
    <property type="component" value="Chromosome ssa20"/>
</dbReference>
<name>A0ABM3DMC8_SALSA</name>
<dbReference type="GeneID" id="123729292"/>
<dbReference type="InterPro" id="IPR051760">
    <property type="entry name" value="KMT5A"/>
</dbReference>
<feature type="compositionally biased region" description="Basic residues" evidence="1">
    <location>
        <begin position="102"/>
        <end position="114"/>
    </location>
</feature>
<dbReference type="PROSITE" id="PS50280">
    <property type="entry name" value="SET"/>
    <property type="match status" value="1"/>
</dbReference>
<dbReference type="InterPro" id="IPR046341">
    <property type="entry name" value="SET_dom_sf"/>
</dbReference>
<dbReference type="PANTHER" id="PTHR46167:SF1">
    <property type="entry name" value="N-LYSINE METHYLTRANSFERASE KMT5A"/>
    <property type="match status" value="1"/>
</dbReference>
<dbReference type="Gene3D" id="2.170.270.10">
    <property type="entry name" value="SET domain"/>
    <property type="match status" value="1"/>
</dbReference>
<evidence type="ECO:0000256" key="1">
    <source>
        <dbReference type="SAM" id="MobiDB-lite"/>
    </source>
</evidence>
<dbReference type="RefSeq" id="XP_045559954.1">
    <property type="nucleotide sequence ID" value="XM_045703998.1"/>
</dbReference>
<feature type="region of interest" description="Disordered" evidence="1">
    <location>
        <begin position="89"/>
        <end position="114"/>
    </location>
</feature>
<feature type="domain" description="SET" evidence="2">
    <location>
        <begin position="1"/>
        <end position="74"/>
    </location>
</feature>
<keyword evidence="3" id="KW-1185">Reference proteome</keyword>
<sequence length="114" mass="13062">MILQRCFFSIFNGKEEHGARDASEEDSSLGRLFNDDHKRHNLKMKAIQAKEEPHLCLFATRDIVAGEELTYSYGDSDWPWRTQVIKADVSSSPKPTVLRRGSGVRRRKGQRGKN</sequence>
<dbReference type="PANTHER" id="PTHR46167">
    <property type="entry name" value="N-LYSINE METHYLTRANSFERASE KMT5A"/>
    <property type="match status" value="1"/>
</dbReference>
<gene>
    <name evidence="4" type="primary">LOC123729292</name>
</gene>
<reference evidence="4" key="1">
    <citation type="submission" date="2025-08" db="UniProtKB">
        <authorList>
            <consortium name="RefSeq"/>
        </authorList>
    </citation>
    <scope>IDENTIFICATION</scope>
</reference>
<proteinExistence type="predicted"/>
<evidence type="ECO:0000313" key="3">
    <source>
        <dbReference type="Proteomes" id="UP001652741"/>
    </source>
</evidence>
<dbReference type="InterPro" id="IPR001214">
    <property type="entry name" value="SET_dom"/>
</dbReference>
<dbReference type="SUPFAM" id="SSF82199">
    <property type="entry name" value="SET domain"/>
    <property type="match status" value="1"/>
</dbReference>
<organism evidence="3 4">
    <name type="scientific">Salmo salar</name>
    <name type="common">Atlantic salmon</name>
    <dbReference type="NCBI Taxonomy" id="8030"/>
    <lineage>
        <taxon>Eukaryota</taxon>
        <taxon>Metazoa</taxon>
        <taxon>Chordata</taxon>
        <taxon>Craniata</taxon>
        <taxon>Vertebrata</taxon>
        <taxon>Euteleostomi</taxon>
        <taxon>Actinopterygii</taxon>
        <taxon>Neopterygii</taxon>
        <taxon>Teleostei</taxon>
        <taxon>Protacanthopterygii</taxon>
        <taxon>Salmoniformes</taxon>
        <taxon>Salmonidae</taxon>
        <taxon>Salmoninae</taxon>
        <taxon>Salmo</taxon>
    </lineage>
</organism>
<accession>A0ABM3DMC8</accession>
<evidence type="ECO:0000259" key="2">
    <source>
        <dbReference type="PROSITE" id="PS50280"/>
    </source>
</evidence>